<keyword evidence="2" id="KW-1133">Transmembrane helix</keyword>
<feature type="transmembrane region" description="Helical" evidence="2">
    <location>
        <begin position="135"/>
        <end position="157"/>
    </location>
</feature>
<proteinExistence type="predicted"/>
<reference evidence="3 4" key="1">
    <citation type="submission" date="2024-01" db="EMBL/GenBank/DDBJ databases">
        <title>A draft genome for the cacao thread blight pathogen Marasmiellus scandens.</title>
        <authorList>
            <person name="Baruah I.K."/>
            <person name="Leung J."/>
            <person name="Bukari Y."/>
            <person name="Amoako-Attah I."/>
            <person name="Meinhardt L.W."/>
            <person name="Bailey B.A."/>
            <person name="Cohen S.P."/>
        </authorList>
    </citation>
    <scope>NUCLEOTIDE SEQUENCE [LARGE SCALE GENOMIC DNA]</scope>
    <source>
        <strain evidence="3 4">GH-19</strain>
    </source>
</reference>
<protein>
    <submittedName>
        <fullName evidence="3">Uncharacterized protein</fullName>
    </submittedName>
</protein>
<accession>A0ABR1IXT7</accession>
<feature type="compositionally biased region" description="Basic and acidic residues" evidence="1">
    <location>
        <begin position="292"/>
        <end position="303"/>
    </location>
</feature>
<keyword evidence="2" id="KW-0812">Transmembrane</keyword>
<gene>
    <name evidence="3" type="ORF">VKT23_016333</name>
</gene>
<evidence type="ECO:0000256" key="1">
    <source>
        <dbReference type="SAM" id="MobiDB-lite"/>
    </source>
</evidence>
<dbReference type="Proteomes" id="UP001498398">
    <property type="component" value="Unassembled WGS sequence"/>
</dbReference>
<comment type="caution">
    <text evidence="3">The sequence shown here is derived from an EMBL/GenBank/DDBJ whole genome shotgun (WGS) entry which is preliminary data.</text>
</comment>
<evidence type="ECO:0000313" key="4">
    <source>
        <dbReference type="Proteomes" id="UP001498398"/>
    </source>
</evidence>
<feature type="transmembrane region" description="Helical" evidence="2">
    <location>
        <begin position="26"/>
        <end position="46"/>
    </location>
</feature>
<feature type="compositionally biased region" description="Basic and acidic residues" evidence="1">
    <location>
        <begin position="229"/>
        <end position="248"/>
    </location>
</feature>
<evidence type="ECO:0000313" key="3">
    <source>
        <dbReference type="EMBL" id="KAK7442058.1"/>
    </source>
</evidence>
<organism evidence="3 4">
    <name type="scientific">Marasmiellus scandens</name>
    <dbReference type="NCBI Taxonomy" id="2682957"/>
    <lineage>
        <taxon>Eukaryota</taxon>
        <taxon>Fungi</taxon>
        <taxon>Dikarya</taxon>
        <taxon>Basidiomycota</taxon>
        <taxon>Agaricomycotina</taxon>
        <taxon>Agaricomycetes</taxon>
        <taxon>Agaricomycetidae</taxon>
        <taxon>Agaricales</taxon>
        <taxon>Marasmiineae</taxon>
        <taxon>Omphalotaceae</taxon>
        <taxon>Marasmiellus</taxon>
    </lineage>
</organism>
<keyword evidence="2" id="KW-0472">Membrane</keyword>
<keyword evidence="4" id="KW-1185">Reference proteome</keyword>
<name>A0ABR1IXT7_9AGAR</name>
<feature type="region of interest" description="Disordered" evidence="1">
    <location>
        <begin position="229"/>
        <end position="312"/>
    </location>
</feature>
<evidence type="ECO:0000256" key="2">
    <source>
        <dbReference type="SAM" id="Phobius"/>
    </source>
</evidence>
<feature type="compositionally biased region" description="Low complexity" evidence="1">
    <location>
        <begin position="257"/>
        <end position="270"/>
    </location>
</feature>
<dbReference type="EMBL" id="JBANRG010000060">
    <property type="protein sequence ID" value="KAK7442058.1"/>
    <property type="molecule type" value="Genomic_DNA"/>
</dbReference>
<feature type="transmembrane region" description="Helical" evidence="2">
    <location>
        <begin position="58"/>
        <end position="84"/>
    </location>
</feature>
<sequence>MLVMSEMWKELGMDNASIRPRKLRSILLALGIMYSLTGLIELFGGISTITRRLRFIRVYTHLAAVSAVLVTSAGILVAVTHFAFADEIIQHCMLQAKTRNVGIRLILRSAVSTDDQSLIESECLEKWSTQSSTQILGIFLFYLLPSTIYSLVVYTYYRQCLDPLHAASLYTQTLTHSGRHPYARLANEPPTAYSARLLRQFSAALPVFGHYQNGMCARHRPDGSLIVLKDKIKGEKREEPKRQRESTTRVHSHCNHHPSGSGSRSASPRSNQGSASARSASKRLISGRRTRIRLERTRSDRSDGSMVTVSPGPPSYSGVVYDATYSLGEYDTKSAEAEGKFIN</sequence>